<reference evidence="3 4" key="1">
    <citation type="submission" date="2016-10" db="EMBL/GenBank/DDBJ databases">
        <authorList>
            <person name="de Groot N.N."/>
        </authorList>
    </citation>
    <scope>NUCLEOTIDE SEQUENCE [LARGE SCALE GENOMIC DNA]</scope>
    <source>
        <strain evidence="3 4">CDM_5</strain>
    </source>
</reference>
<accession>A0A1H7QKF2</accession>
<dbReference type="EMBL" id="FOAD01000005">
    <property type="protein sequence ID" value="SEL48393.1"/>
    <property type="molecule type" value="Genomic_DNA"/>
</dbReference>
<feature type="domain" description="AB hydrolase-1" evidence="2">
    <location>
        <begin position="42"/>
        <end position="286"/>
    </location>
</feature>
<proteinExistence type="predicted"/>
<dbReference type="GO" id="GO:0016787">
    <property type="term" value="F:hydrolase activity"/>
    <property type="evidence" value="ECO:0007669"/>
    <property type="project" value="UniProtKB-KW"/>
</dbReference>
<evidence type="ECO:0000259" key="2">
    <source>
        <dbReference type="Pfam" id="PF00561"/>
    </source>
</evidence>
<dbReference type="OrthoDB" id="299757at2157"/>
<dbReference type="AlphaFoldDB" id="A0A1H7QKF2"/>
<evidence type="ECO:0000313" key="3">
    <source>
        <dbReference type="EMBL" id="SEL48393.1"/>
    </source>
</evidence>
<dbReference type="Pfam" id="PF00561">
    <property type="entry name" value="Abhydrolase_1"/>
    <property type="match status" value="1"/>
</dbReference>
<name>A0A1H7QKF2_HALLR</name>
<dbReference type="Gene3D" id="3.40.50.1820">
    <property type="entry name" value="alpha/beta hydrolase"/>
    <property type="match status" value="1"/>
</dbReference>
<dbReference type="PRINTS" id="PR00412">
    <property type="entry name" value="EPOXHYDRLASE"/>
</dbReference>
<evidence type="ECO:0000256" key="1">
    <source>
        <dbReference type="ARBA" id="ARBA00022801"/>
    </source>
</evidence>
<keyword evidence="1" id="KW-0378">Hydrolase</keyword>
<dbReference type="InterPro" id="IPR029058">
    <property type="entry name" value="AB_hydrolase_fold"/>
</dbReference>
<dbReference type="RefSeq" id="WP_074794172.1">
    <property type="nucleotide sequence ID" value="NZ_FOAD01000005.1"/>
</dbReference>
<organism evidence="3 4">
    <name type="scientific">Haloferax larsenii</name>
    <dbReference type="NCBI Taxonomy" id="302484"/>
    <lineage>
        <taxon>Archaea</taxon>
        <taxon>Methanobacteriati</taxon>
        <taxon>Methanobacteriota</taxon>
        <taxon>Stenosarchaea group</taxon>
        <taxon>Halobacteria</taxon>
        <taxon>Halobacteriales</taxon>
        <taxon>Haloferacaceae</taxon>
        <taxon>Haloferax</taxon>
    </lineage>
</organism>
<dbReference type="InterPro" id="IPR000073">
    <property type="entry name" value="AB_hydrolase_1"/>
</dbReference>
<evidence type="ECO:0000313" key="4">
    <source>
        <dbReference type="Proteomes" id="UP000183894"/>
    </source>
</evidence>
<dbReference type="InterPro" id="IPR000639">
    <property type="entry name" value="Epox_hydrolase-like"/>
</dbReference>
<dbReference type="Proteomes" id="UP000183894">
    <property type="component" value="Unassembled WGS sequence"/>
</dbReference>
<sequence>MSSTSGLSFDAVDTPVEAEGKYVDVGDVTLYTVEAGPEDGDLVVLLHGFPECWYAWTDYLRPLTQAGYRVVVPDQRGYNLSDHPAAVDAYHIDELASDVVGLIRALGKERAHVVGHDWGGAVAWWTALHHPDRVHSLTAMNLPHPTVFARHLRRDPAQQLKSWYVLFFQLPKVPELLAPLGDYALLERTLRDSALPGTFSPTDLERYRKAWTVPDAYGSMVNWYRAVVRSRPEPRETQVDAPTLVVWGKRDRFLRQKMARESLTYCADSHLRTFDDATHWVHHEEPVAVARTLVDHFDDAWRTPNNTPDEAGHRPI</sequence>
<dbReference type="PANTHER" id="PTHR43329">
    <property type="entry name" value="EPOXIDE HYDROLASE"/>
    <property type="match status" value="1"/>
</dbReference>
<protein>
    <submittedName>
        <fullName evidence="3">Pimeloyl-ACP methyl ester carboxylesterase</fullName>
    </submittedName>
</protein>
<gene>
    <name evidence="3" type="ORF">SAMN04488691_10559</name>
</gene>
<dbReference type="PRINTS" id="PR00111">
    <property type="entry name" value="ABHYDROLASE"/>
</dbReference>
<dbReference type="SUPFAM" id="SSF53474">
    <property type="entry name" value="alpha/beta-Hydrolases"/>
    <property type="match status" value="1"/>
</dbReference>